<evidence type="ECO:0000256" key="1">
    <source>
        <dbReference type="SAM" id="MobiDB-lite"/>
    </source>
</evidence>
<keyword evidence="2" id="KW-0472">Membrane</keyword>
<reference evidence="3" key="1">
    <citation type="submission" date="2014-12" db="EMBL/GenBank/DDBJ databases">
        <title>Insight into the proteome of Arion vulgaris.</title>
        <authorList>
            <person name="Aradska J."/>
            <person name="Bulat T."/>
            <person name="Smidak R."/>
            <person name="Sarate P."/>
            <person name="Gangsoo J."/>
            <person name="Sialana F."/>
            <person name="Bilban M."/>
            <person name="Lubec G."/>
        </authorList>
    </citation>
    <scope>NUCLEOTIDE SEQUENCE</scope>
    <source>
        <tissue evidence="3">Skin</tissue>
    </source>
</reference>
<evidence type="ECO:0000256" key="2">
    <source>
        <dbReference type="SAM" id="Phobius"/>
    </source>
</evidence>
<organism evidence="3">
    <name type="scientific">Arion vulgaris</name>
    <dbReference type="NCBI Taxonomy" id="1028688"/>
    <lineage>
        <taxon>Eukaryota</taxon>
        <taxon>Metazoa</taxon>
        <taxon>Spiralia</taxon>
        <taxon>Lophotrochozoa</taxon>
        <taxon>Mollusca</taxon>
        <taxon>Gastropoda</taxon>
        <taxon>Heterobranchia</taxon>
        <taxon>Euthyneura</taxon>
        <taxon>Panpulmonata</taxon>
        <taxon>Eupulmonata</taxon>
        <taxon>Stylommatophora</taxon>
        <taxon>Helicina</taxon>
        <taxon>Arionoidea</taxon>
        <taxon>Arionidae</taxon>
        <taxon>Arion</taxon>
    </lineage>
</organism>
<evidence type="ECO:0000313" key="3">
    <source>
        <dbReference type="EMBL" id="CEK47765.1"/>
    </source>
</evidence>
<dbReference type="AlphaFoldDB" id="A0A0B6XWT7"/>
<protein>
    <submittedName>
        <fullName evidence="3">Uncharacterized protein</fullName>
    </submittedName>
</protein>
<proteinExistence type="predicted"/>
<sequence length="81" mass="8978">VVSSNKYQPNVMASLCDYTIHTKTKTRPAAQRFPSYVPPIIVIVCAVIVTVILAINKNKRKKKQRLNTGSSTETVMSTVID</sequence>
<feature type="transmembrane region" description="Helical" evidence="2">
    <location>
        <begin position="36"/>
        <end position="55"/>
    </location>
</feature>
<feature type="compositionally biased region" description="Polar residues" evidence="1">
    <location>
        <begin position="66"/>
        <end position="81"/>
    </location>
</feature>
<keyword evidence="2" id="KW-0812">Transmembrane</keyword>
<gene>
    <name evidence="3" type="primary">ORF2189</name>
</gene>
<accession>A0A0B6XWT7</accession>
<feature type="non-terminal residue" evidence="3">
    <location>
        <position position="1"/>
    </location>
</feature>
<name>A0A0B6XWT7_9EUPU</name>
<feature type="region of interest" description="Disordered" evidence="1">
    <location>
        <begin position="62"/>
        <end position="81"/>
    </location>
</feature>
<dbReference type="EMBL" id="HACG01000900">
    <property type="protein sequence ID" value="CEK47765.1"/>
    <property type="molecule type" value="Transcribed_RNA"/>
</dbReference>
<keyword evidence="2" id="KW-1133">Transmembrane helix</keyword>